<evidence type="ECO:0000313" key="2">
    <source>
        <dbReference type="Proteomes" id="UP000318349"/>
    </source>
</evidence>
<dbReference type="Pfam" id="PF02348">
    <property type="entry name" value="CTP_transf_3"/>
    <property type="match status" value="1"/>
</dbReference>
<dbReference type="GO" id="GO:0008781">
    <property type="term" value="F:N-acylneuraminate cytidylyltransferase activity"/>
    <property type="evidence" value="ECO:0007669"/>
    <property type="project" value="TreeGrafter"/>
</dbReference>
<organism evidence="1 2">
    <name type="scientific">Denitromonas halophila</name>
    <dbReference type="NCBI Taxonomy" id="1629404"/>
    <lineage>
        <taxon>Bacteria</taxon>
        <taxon>Pseudomonadati</taxon>
        <taxon>Pseudomonadota</taxon>
        <taxon>Betaproteobacteria</taxon>
        <taxon>Rhodocyclales</taxon>
        <taxon>Zoogloeaceae</taxon>
        <taxon>Denitromonas</taxon>
    </lineage>
</organism>
<accession>A0A557SEA5</accession>
<dbReference type="PANTHER" id="PTHR21485">
    <property type="entry name" value="HAD SUPERFAMILY MEMBERS CMAS AND KDSC"/>
    <property type="match status" value="1"/>
</dbReference>
<dbReference type="Proteomes" id="UP000318349">
    <property type="component" value="Unassembled WGS sequence"/>
</dbReference>
<keyword evidence="1" id="KW-0808">Transferase</keyword>
<dbReference type="PANTHER" id="PTHR21485:SF6">
    <property type="entry name" value="N-ACYLNEURAMINATE CYTIDYLYLTRANSFERASE-RELATED"/>
    <property type="match status" value="1"/>
</dbReference>
<evidence type="ECO:0000313" key="1">
    <source>
        <dbReference type="EMBL" id="TVO75759.1"/>
    </source>
</evidence>
<proteinExistence type="predicted"/>
<dbReference type="InterPro" id="IPR003329">
    <property type="entry name" value="Cytidylyl_trans"/>
</dbReference>
<name>A0A557SEA5_9RHOO</name>
<gene>
    <name evidence="1" type="ORF">FHP89_12460</name>
</gene>
<dbReference type="CDD" id="cd02513">
    <property type="entry name" value="CMP-NeuAc_Synthase"/>
    <property type="match status" value="1"/>
</dbReference>
<dbReference type="InterPro" id="IPR050793">
    <property type="entry name" value="CMP-NeuNAc_synthase"/>
</dbReference>
<reference evidence="1 2" key="1">
    <citation type="submission" date="2019-07" db="EMBL/GenBank/DDBJ databases">
        <title>The pathways for chlorine oxyanion respiration interact through the shared metabolite chlorate.</title>
        <authorList>
            <person name="Barnum T.P."/>
            <person name="Cheng Y."/>
            <person name="Hill K.A."/>
            <person name="Lucas L.N."/>
            <person name="Carlson H.K."/>
            <person name="Coates J.D."/>
        </authorList>
    </citation>
    <scope>NUCLEOTIDE SEQUENCE [LARGE SCALE GENOMIC DNA]</scope>
    <source>
        <strain evidence="1 2">SFB-1</strain>
    </source>
</reference>
<sequence>MESVVTQRIAIILARGGSKRLPRKNVMPFGGRPMLAWSVGAALDSGCFQRVLVSTDDEEIAQAAIAAGAEVPFLRDRAADDQSPSSAATRIALEQAETYWNERYDVVAQLMANCPLRNADDVRAGVTHFHDSGAPSQISAFKFGWMNPWWAVKLAPDGQPDWVFPEARQSRSQDLPSLYCPTGALWLAQRDAFVGGENFYLPGHIFFPMDWTSAVDIDDAADLAMAEACFALRQRHQDAA</sequence>
<dbReference type="AlphaFoldDB" id="A0A557SEA5"/>
<dbReference type="SUPFAM" id="SSF53448">
    <property type="entry name" value="Nucleotide-diphospho-sugar transferases"/>
    <property type="match status" value="1"/>
</dbReference>
<dbReference type="EMBL" id="VMNI01000011">
    <property type="protein sequence ID" value="TVO75759.1"/>
    <property type="molecule type" value="Genomic_DNA"/>
</dbReference>
<comment type="caution">
    <text evidence="1">The sequence shown here is derived from an EMBL/GenBank/DDBJ whole genome shotgun (WGS) entry which is preliminary data.</text>
</comment>
<dbReference type="InterPro" id="IPR029044">
    <property type="entry name" value="Nucleotide-diphossugar_trans"/>
</dbReference>
<keyword evidence="1" id="KW-0548">Nucleotidyltransferase</keyword>
<protein>
    <submittedName>
        <fullName evidence="1">Acylneuraminate cytidylyltransferase family protein</fullName>
    </submittedName>
</protein>
<dbReference type="Gene3D" id="3.90.550.10">
    <property type="entry name" value="Spore Coat Polysaccharide Biosynthesis Protein SpsA, Chain A"/>
    <property type="match status" value="1"/>
</dbReference>